<reference evidence="1 2" key="1">
    <citation type="submission" date="2019-03" db="EMBL/GenBank/DDBJ databases">
        <title>Single cell metagenomics reveals metabolic interactions within the superorganism composed of flagellate Streblomastix strix and complex community of Bacteroidetes bacteria on its surface.</title>
        <authorList>
            <person name="Treitli S.C."/>
            <person name="Kolisko M."/>
            <person name="Husnik F."/>
            <person name="Keeling P."/>
            <person name="Hampl V."/>
        </authorList>
    </citation>
    <scope>NUCLEOTIDE SEQUENCE [LARGE SCALE GENOMIC DNA]</scope>
    <source>
        <strain evidence="1">ST1C</strain>
    </source>
</reference>
<organism evidence="1 2">
    <name type="scientific">Streblomastix strix</name>
    <dbReference type="NCBI Taxonomy" id="222440"/>
    <lineage>
        <taxon>Eukaryota</taxon>
        <taxon>Metamonada</taxon>
        <taxon>Preaxostyla</taxon>
        <taxon>Oxymonadida</taxon>
        <taxon>Streblomastigidae</taxon>
        <taxon>Streblomastix</taxon>
    </lineage>
</organism>
<comment type="caution">
    <text evidence="1">The sequence shown here is derived from an EMBL/GenBank/DDBJ whole genome shotgun (WGS) entry which is preliminary data.</text>
</comment>
<proteinExistence type="predicted"/>
<dbReference type="EMBL" id="SNRW01005604">
    <property type="protein sequence ID" value="KAA6384741.1"/>
    <property type="molecule type" value="Genomic_DNA"/>
</dbReference>
<dbReference type="Proteomes" id="UP000324800">
    <property type="component" value="Unassembled WGS sequence"/>
</dbReference>
<evidence type="ECO:0000313" key="2">
    <source>
        <dbReference type="Proteomes" id="UP000324800"/>
    </source>
</evidence>
<protein>
    <submittedName>
        <fullName evidence="1">Uncharacterized protein</fullName>
    </submittedName>
</protein>
<evidence type="ECO:0000313" key="1">
    <source>
        <dbReference type="EMBL" id="KAA6384741.1"/>
    </source>
</evidence>
<name>A0A5J4VQH3_9EUKA</name>
<gene>
    <name evidence="1" type="ORF">EZS28_019732</name>
</gene>
<sequence length="114" mass="12844">MCQETKQEIGYITPFFLELNPIELVFGFCNHRVRVPVDINSATAMISFLDQAPLSKIQQEVASCIACVEEQIFPLVQNNQKSGDVRSGVLEGHWYDKPFPIVRISTNSSKKSLL</sequence>
<dbReference type="AlphaFoldDB" id="A0A5J4VQH3"/>
<accession>A0A5J4VQH3</accession>
<dbReference type="OrthoDB" id="2428500at2759"/>